<dbReference type="Pfam" id="PF14579">
    <property type="entry name" value="HHH_6"/>
    <property type="match status" value="1"/>
</dbReference>
<name>A0A0F5JT55_9BURK</name>
<evidence type="ECO:0000259" key="3">
    <source>
        <dbReference type="Pfam" id="PF01336"/>
    </source>
</evidence>
<accession>A0A0F5JT55</accession>
<dbReference type="InterPro" id="IPR004805">
    <property type="entry name" value="DnaE2/DnaE/PolC"/>
</dbReference>
<evidence type="ECO:0000259" key="4">
    <source>
        <dbReference type="Pfam" id="PF14579"/>
    </source>
</evidence>
<proteinExistence type="inferred from homology"/>
<sequence length="401" mass="44036">ISYPSDEVRGALERTLGVPIFQEQVMQIAMVAAGFSAGEADQLRRAMAAWKRKGGLGHYYDSIVNGMLERGYQKAFADALFAQIEGFGEYGFPESHAASFALLVYASSWLKCHYPAAFLCAMLNSQPMGFYSPSQLVQDARRHGVTVLPVDITASDWDSTLEGDMARPAVRLGLSRITGLRQEAGWRIEASRAMRPFKDVADLGRRADLNRRDLQILATADALRSIAGHRREALWQAIASVPEKSLLRDAGQDDDTPSLAAPREAESIVADYQSTGLTLGRHPVALLRTHLDKLGLMNAQTLATYKNGRVTRGCGIVTVRQRPGTAKGVLFMTLEDESGSVNVIVWPSLLERYRKEALGATLLGVHGVWQTDGKVKHLVARRLFDMTALLGELTTTSRDFC</sequence>
<dbReference type="Pfam" id="PF17657">
    <property type="entry name" value="DNA_pol3_finger"/>
    <property type="match status" value="1"/>
</dbReference>
<dbReference type="PANTHER" id="PTHR32294:SF4">
    <property type="entry name" value="ERROR-PRONE DNA POLYMERASE"/>
    <property type="match status" value="1"/>
</dbReference>
<organism evidence="6 7">
    <name type="scientific">Robbsia andropogonis</name>
    <dbReference type="NCBI Taxonomy" id="28092"/>
    <lineage>
        <taxon>Bacteria</taxon>
        <taxon>Pseudomonadati</taxon>
        <taxon>Pseudomonadota</taxon>
        <taxon>Betaproteobacteria</taxon>
        <taxon>Burkholderiales</taxon>
        <taxon>Burkholderiaceae</taxon>
        <taxon>Robbsia</taxon>
    </lineage>
</organism>
<dbReference type="PANTHER" id="PTHR32294">
    <property type="entry name" value="DNA POLYMERASE III SUBUNIT ALPHA"/>
    <property type="match status" value="1"/>
</dbReference>
<evidence type="ECO:0000313" key="7">
    <source>
        <dbReference type="Proteomes" id="UP000033618"/>
    </source>
</evidence>
<dbReference type="Proteomes" id="UP000033618">
    <property type="component" value="Unassembled WGS sequence"/>
</dbReference>
<dbReference type="Pfam" id="PF01336">
    <property type="entry name" value="tRNA_anti-codon"/>
    <property type="match status" value="1"/>
</dbReference>
<evidence type="ECO:0000259" key="5">
    <source>
        <dbReference type="Pfam" id="PF17657"/>
    </source>
</evidence>
<dbReference type="GO" id="GO:0006260">
    <property type="term" value="P:DNA replication"/>
    <property type="evidence" value="ECO:0007669"/>
    <property type="project" value="InterPro"/>
</dbReference>
<dbReference type="InterPro" id="IPR040982">
    <property type="entry name" value="DNA_pol3_finger"/>
</dbReference>
<evidence type="ECO:0000256" key="1">
    <source>
        <dbReference type="ARBA" id="ARBA00007391"/>
    </source>
</evidence>
<evidence type="ECO:0000313" key="6">
    <source>
        <dbReference type="EMBL" id="KKB60815.1"/>
    </source>
</evidence>
<dbReference type="EMBL" id="LAQU01000185">
    <property type="protein sequence ID" value="KKB60815.1"/>
    <property type="molecule type" value="Genomic_DNA"/>
</dbReference>
<comment type="similarity">
    <text evidence="1">Belongs to the DNA polymerase type-C family. DnaE2 subfamily.</text>
</comment>
<comment type="caution">
    <text evidence="6">The sequence shown here is derived from an EMBL/GenBank/DDBJ whole genome shotgun (WGS) entry which is preliminary data.</text>
</comment>
<dbReference type="CDD" id="cd04485">
    <property type="entry name" value="DnaE_OBF"/>
    <property type="match status" value="1"/>
</dbReference>
<dbReference type="InterPro" id="IPR004365">
    <property type="entry name" value="NA-bd_OB_tRNA"/>
</dbReference>
<reference evidence="6 7" key="1">
    <citation type="submission" date="2015-03" db="EMBL/GenBank/DDBJ databases">
        <title>Draft Genome Sequence of Burkholderia andropogonis type strain ICMP2807, isolated from Sorghum bicolor.</title>
        <authorList>
            <person name="Lopes-Santos L."/>
            <person name="Castro D.B."/>
            <person name="Ottoboni L.M."/>
            <person name="Park D."/>
            <person name="Weirc B.S."/>
            <person name="Destefano S.A."/>
        </authorList>
    </citation>
    <scope>NUCLEOTIDE SEQUENCE [LARGE SCALE GENOMIC DNA]</scope>
    <source>
        <strain evidence="6 7">ICMP2807</strain>
    </source>
</reference>
<feature type="domain" description="DNA polymerase III alpha subunit finger" evidence="5">
    <location>
        <begin position="1"/>
        <end position="71"/>
    </location>
</feature>
<dbReference type="RefSeq" id="WP_046154632.1">
    <property type="nucleotide sequence ID" value="NZ_LAQU01000185.1"/>
</dbReference>
<dbReference type="GO" id="GO:0003676">
    <property type="term" value="F:nucleic acid binding"/>
    <property type="evidence" value="ECO:0007669"/>
    <property type="project" value="InterPro"/>
</dbReference>
<protein>
    <recommendedName>
        <fullName evidence="2">Error-prone DNA polymerase</fullName>
    </recommendedName>
</protein>
<gene>
    <name evidence="6" type="ORF">WM40_27010</name>
</gene>
<dbReference type="GO" id="GO:0008408">
    <property type="term" value="F:3'-5' exonuclease activity"/>
    <property type="evidence" value="ECO:0007669"/>
    <property type="project" value="InterPro"/>
</dbReference>
<dbReference type="InterPro" id="IPR029460">
    <property type="entry name" value="DNAPol_HHH"/>
</dbReference>
<dbReference type="PATRIC" id="fig|28092.6.peg.6397"/>
<dbReference type="STRING" id="28092.WM40_27010"/>
<feature type="domain" description="OB" evidence="3">
    <location>
        <begin position="314"/>
        <end position="382"/>
    </location>
</feature>
<feature type="domain" description="DNA polymerase helix-hairpin-helix motif" evidence="4">
    <location>
        <begin position="144"/>
        <end position="233"/>
    </location>
</feature>
<keyword evidence="7" id="KW-1185">Reference proteome</keyword>
<dbReference type="Gene3D" id="1.10.150.870">
    <property type="match status" value="1"/>
</dbReference>
<dbReference type="AlphaFoldDB" id="A0A0F5JT55"/>
<feature type="non-terminal residue" evidence="6">
    <location>
        <position position="1"/>
    </location>
</feature>
<evidence type="ECO:0000256" key="2">
    <source>
        <dbReference type="ARBA" id="ARBA00017273"/>
    </source>
</evidence>